<accession>A0AAI9N490</accession>
<dbReference type="NCBIfam" id="TIGR00481">
    <property type="entry name" value="YbhB/YbcL family Raf kinase inhibitor-like protein"/>
    <property type="match status" value="1"/>
</dbReference>
<dbReference type="Pfam" id="PF01161">
    <property type="entry name" value="PBP"/>
    <property type="match status" value="1"/>
</dbReference>
<evidence type="ECO:0000256" key="1">
    <source>
        <dbReference type="SAM" id="SignalP"/>
    </source>
</evidence>
<keyword evidence="2" id="KW-0649">Protein kinase inhibitor</keyword>
<dbReference type="PANTHER" id="PTHR30289">
    <property type="entry name" value="UNCHARACTERIZED PROTEIN YBCL-RELATED"/>
    <property type="match status" value="1"/>
</dbReference>
<dbReference type="Proteomes" id="UP000006772">
    <property type="component" value="Unassembled WGS sequence"/>
</dbReference>
<dbReference type="InterPro" id="IPR008914">
    <property type="entry name" value="PEBP"/>
</dbReference>
<evidence type="ECO:0000313" key="2">
    <source>
        <dbReference type="EMBL" id="EOA05004.1"/>
    </source>
</evidence>
<dbReference type="RefSeq" id="WP_006462981.1">
    <property type="nucleotide sequence ID" value="NZ_AEEC02000010.1"/>
</dbReference>
<sequence length="188" mass="19521">MNHPKHLAATLATSAALTLSALSAQAADFSVTSKDIQEGQTLSNAQVFQGFGCNGLNRSPQLSWSGAPAGTKSFAVTVYDPDAPTGSGWWHWTVFNIPASVTSLPGGITAEGKGLPAGAIQGRTDFGSSSFGGACPPEGDKPHRYQFVVWALKTDKLPLDAQASGAMLGFMLNASVLGQARLTAHYGR</sequence>
<feature type="chain" id="PRO_5042496024" evidence="1">
    <location>
        <begin position="27"/>
        <end position="188"/>
    </location>
</feature>
<dbReference type="NCBIfam" id="NF007330">
    <property type="entry name" value="PRK09818.1"/>
    <property type="match status" value="1"/>
</dbReference>
<name>A0AAI9N490_9BURK</name>
<dbReference type="GO" id="GO:0004860">
    <property type="term" value="F:protein kinase inhibitor activity"/>
    <property type="evidence" value="ECO:0007669"/>
    <property type="project" value="UniProtKB-KW"/>
</dbReference>
<evidence type="ECO:0000313" key="3">
    <source>
        <dbReference type="Proteomes" id="UP000006772"/>
    </source>
</evidence>
<keyword evidence="1" id="KW-0732">Signal</keyword>
<reference evidence="2 3" key="1">
    <citation type="journal article" date="2013" name="Front. Microbiol.">
        <title>The genome of the endophytic bacterium H. frisingense GSF30(T) identifies diverse strategies in the Herbaspirillum genus to interact with plants.</title>
        <authorList>
            <person name="Straub D."/>
            <person name="Rothballer M."/>
            <person name="Hartmann A."/>
            <person name="Ludewig U."/>
        </authorList>
    </citation>
    <scope>NUCLEOTIDE SEQUENCE [LARGE SCALE GENOMIC DNA]</scope>
    <source>
        <strain evidence="2 3">GSF30</strain>
    </source>
</reference>
<dbReference type="AlphaFoldDB" id="A0AAI9N490"/>
<dbReference type="CDD" id="cd00865">
    <property type="entry name" value="PEBP_bact_arch"/>
    <property type="match status" value="1"/>
</dbReference>
<feature type="signal peptide" evidence="1">
    <location>
        <begin position="1"/>
        <end position="26"/>
    </location>
</feature>
<organism evidence="2 3">
    <name type="scientific">Herbaspirillum frisingense GSF30</name>
    <dbReference type="NCBI Taxonomy" id="864073"/>
    <lineage>
        <taxon>Bacteria</taxon>
        <taxon>Pseudomonadati</taxon>
        <taxon>Pseudomonadota</taxon>
        <taxon>Betaproteobacteria</taxon>
        <taxon>Burkholderiales</taxon>
        <taxon>Oxalobacteraceae</taxon>
        <taxon>Herbaspirillum</taxon>
    </lineage>
</organism>
<dbReference type="PANTHER" id="PTHR30289:SF1">
    <property type="entry name" value="PEBP (PHOSPHATIDYLETHANOLAMINE-BINDING PROTEIN) FAMILY PROTEIN"/>
    <property type="match status" value="1"/>
</dbReference>
<dbReference type="InterPro" id="IPR036610">
    <property type="entry name" value="PEBP-like_sf"/>
</dbReference>
<proteinExistence type="predicted"/>
<dbReference type="SUPFAM" id="SSF49777">
    <property type="entry name" value="PEBP-like"/>
    <property type="match status" value="1"/>
</dbReference>
<comment type="caution">
    <text evidence="2">The sequence shown here is derived from an EMBL/GenBank/DDBJ whole genome shotgun (WGS) entry which is preliminary data.</text>
</comment>
<dbReference type="Gene3D" id="3.90.280.10">
    <property type="entry name" value="PEBP-like"/>
    <property type="match status" value="1"/>
</dbReference>
<protein>
    <submittedName>
        <fullName evidence="2">Kinase inhibitor</fullName>
    </submittedName>
</protein>
<dbReference type="EMBL" id="AEEC02000010">
    <property type="protein sequence ID" value="EOA05004.1"/>
    <property type="molecule type" value="Genomic_DNA"/>
</dbReference>
<gene>
    <name evidence="2" type="ORF">HFRIS_008985</name>
</gene>
<dbReference type="InterPro" id="IPR005247">
    <property type="entry name" value="YbhB_YbcL/LppC-like"/>
</dbReference>